<reference evidence="2" key="1">
    <citation type="submission" date="2021-03" db="EMBL/GenBank/DDBJ databases">
        <title>Draft genome sequence of rust myrtle Austropuccinia psidii MF-1, a brazilian biotype.</title>
        <authorList>
            <person name="Quecine M.C."/>
            <person name="Pachon D.M.R."/>
            <person name="Bonatelli M.L."/>
            <person name="Correr F.H."/>
            <person name="Franceschini L.M."/>
            <person name="Leite T.F."/>
            <person name="Margarido G.R.A."/>
            <person name="Almeida C.A."/>
            <person name="Ferrarezi J.A."/>
            <person name="Labate C.A."/>
        </authorList>
    </citation>
    <scope>NUCLEOTIDE SEQUENCE</scope>
    <source>
        <strain evidence="2">MF-1</strain>
    </source>
</reference>
<feature type="domain" description="Retrovirus-related Pol polyprotein from transposon TNT 1-94-like beta-barrel" evidence="1">
    <location>
        <begin position="8"/>
        <end position="86"/>
    </location>
</feature>
<dbReference type="OrthoDB" id="2794357at2759"/>
<proteinExistence type="predicted"/>
<gene>
    <name evidence="2" type="ORF">O181_096245</name>
</gene>
<evidence type="ECO:0000313" key="3">
    <source>
        <dbReference type="Proteomes" id="UP000765509"/>
    </source>
</evidence>
<dbReference type="InterPro" id="IPR054722">
    <property type="entry name" value="PolX-like_BBD"/>
</dbReference>
<dbReference type="EMBL" id="AVOT02064029">
    <property type="protein sequence ID" value="MBW0556530.1"/>
    <property type="molecule type" value="Genomic_DNA"/>
</dbReference>
<keyword evidence="3" id="KW-1185">Reference proteome</keyword>
<organism evidence="2 3">
    <name type="scientific">Austropuccinia psidii MF-1</name>
    <dbReference type="NCBI Taxonomy" id="1389203"/>
    <lineage>
        <taxon>Eukaryota</taxon>
        <taxon>Fungi</taxon>
        <taxon>Dikarya</taxon>
        <taxon>Basidiomycota</taxon>
        <taxon>Pucciniomycotina</taxon>
        <taxon>Pucciniomycetes</taxon>
        <taxon>Pucciniales</taxon>
        <taxon>Sphaerophragmiaceae</taxon>
        <taxon>Austropuccinia</taxon>
    </lineage>
</organism>
<sequence>MSQSPTLFLDTCVSNHMFNNKHYFENLQQDHQMNVATGCEQSTLTTRGKGLAKLYDKLGSWWLLPNSLYVPELTANLLALSTIAQNKTQIRRAKSQFEIFTDRNTKPPFICQISSGVLETQINFPTSHCLHTQGKENGDLWHKKLGHMNKFDMKKLTISVMN</sequence>
<evidence type="ECO:0000313" key="2">
    <source>
        <dbReference type="EMBL" id="MBW0556530.1"/>
    </source>
</evidence>
<dbReference type="Proteomes" id="UP000765509">
    <property type="component" value="Unassembled WGS sequence"/>
</dbReference>
<evidence type="ECO:0000259" key="1">
    <source>
        <dbReference type="Pfam" id="PF22936"/>
    </source>
</evidence>
<dbReference type="AlphaFoldDB" id="A0A9Q3J5B3"/>
<comment type="caution">
    <text evidence="2">The sequence shown here is derived from an EMBL/GenBank/DDBJ whole genome shotgun (WGS) entry which is preliminary data.</text>
</comment>
<dbReference type="Pfam" id="PF22936">
    <property type="entry name" value="Pol_BBD"/>
    <property type="match status" value="1"/>
</dbReference>
<protein>
    <recommendedName>
        <fullName evidence="1">Retrovirus-related Pol polyprotein from transposon TNT 1-94-like beta-barrel domain-containing protein</fullName>
    </recommendedName>
</protein>
<name>A0A9Q3J5B3_9BASI</name>
<accession>A0A9Q3J5B3</accession>